<evidence type="ECO:0000313" key="3">
    <source>
        <dbReference type="EMBL" id="KAF4611374.1"/>
    </source>
</evidence>
<proteinExistence type="predicted"/>
<dbReference type="AlphaFoldDB" id="A0A8H4QHV6"/>
<feature type="coiled-coil region" evidence="1">
    <location>
        <begin position="155"/>
        <end position="182"/>
    </location>
</feature>
<dbReference type="Proteomes" id="UP000566819">
    <property type="component" value="Unassembled WGS sequence"/>
</dbReference>
<feature type="compositionally biased region" description="Basic and acidic residues" evidence="2">
    <location>
        <begin position="267"/>
        <end position="277"/>
    </location>
</feature>
<protein>
    <submittedName>
        <fullName evidence="3">Uncharacterized protein</fullName>
    </submittedName>
</protein>
<reference evidence="3 4" key="1">
    <citation type="submission" date="2020-03" db="EMBL/GenBank/DDBJ databases">
        <title>Draft Genome Sequence of Cudoniella acicularis.</title>
        <authorList>
            <person name="Buettner E."/>
            <person name="Kellner H."/>
        </authorList>
    </citation>
    <scope>NUCLEOTIDE SEQUENCE [LARGE SCALE GENOMIC DNA]</scope>
    <source>
        <strain evidence="3 4">DSM 108380</strain>
    </source>
</reference>
<keyword evidence="1" id="KW-0175">Coiled coil</keyword>
<evidence type="ECO:0000256" key="2">
    <source>
        <dbReference type="SAM" id="MobiDB-lite"/>
    </source>
</evidence>
<sequence>MELAELGTEERAVENEIREMEDRLAQMKARRAWLKEQIREGINRQEAKLSSYRGALREAESEVKQFLKRPPLYISAVMGDEEGFMALPSNRRTSGMAREWWTKELSQLRTRKQEVEKERSALEDGAKMWQDSIQVVNEFEDDLRKQMTSGESQGSEMLKKQIDKMKEAIEKLQKTADVAEERGWNLLICAVGAELEAFKEGQKILESALEMIEPRTEEHEEHDDDETHTNNSSLLNELNEAQKETESVKSVEREDSEDDGPNLAELLVDKGHEDDTS</sequence>
<evidence type="ECO:0000256" key="1">
    <source>
        <dbReference type="SAM" id="Coils"/>
    </source>
</evidence>
<feature type="compositionally biased region" description="Basic and acidic residues" evidence="2">
    <location>
        <begin position="240"/>
        <end position="253"/>
    </location>
</feature>
<evidence type="ECO:0000313" key="4">
    <source>
        <dbReference type="Proteomes" id="UP000566819"/>
    </source>
</evidence>
<dbReference type="OrthoDB" id="5342758at2759"/>
<feature type="compositionally biased region" description="Low complexity" evidence="2">
    <location>
        <begin position="229"/>
        <end position="239"/>
    </location>
</feature>
<feature type="coiled-coil region" evidence="1">
    <location>
        <begin position="98"/>
        <end position="125"/>
    </location>
</feature>
<comment type="caution">
    <text evidence="3">The sequence shown here is derived from an EMBL/GenBank/DDBJ whole genome shotgun (WGS) entry which is preliminary data.</text>
</comment>
<dbReference type="EMBL" id="JAAMPI010002562">
    <property type="protein sequence ID" value="KAF4611374.1"/>
    <property type="molecule type" value="Genomic_DNA"/>
</dbReference>
<accession>A0A8H4QHV6</accession>
<gene>
    <name evidence="3" type="ORF">G7Y89_g15639</name>
</gene>
<feature type="coiled-coil region" evidence="1">
    <location>
        <begin position="3"/>
        <end position="69"/>
    </location>
</feature>
<organism evidence="3 4">
    <name type="scientific">Cudoniella acicularis</name>
    <dbReference type="NCBI Taxonomy" id="354080"/>
    <lineage>
        <taxon>Eukaryota</taxon>
        <taxon>Fungi</taxon>
        <taxon>Dikarya</taxon>
        <taxon>Ascomycota</taxon>
        <taxon>Pezizomycotina</taxon>
        <taxon>Leotiomycetes</taxon>
        <taxon>Helotiales</taxon>
        <taxon>Tricladiaceae</taxon>
        <taxon>Cudoniella</taxon>
    </lineage>
</organism>
<feature type="region of interest" description="Disordered" evidence="2">
    <location>
        <begin position="215"/>
        <end position="277"/>
    </location>
</feature>
<keyword evidence="4" id="KW-1185">Reference proteome</keyword>
<name>A0A8H4QHV6_9HELO</name>